<evidence type="ECO:0000256" key="1">
    <source>
        <dbReference type="SAM" id="Phobius"/>
    </source>
</evidence>
<comment type="caution">
    <text evidence="2">The sequence shown here is derived from an EMBL/GenBank/DDBJ whole genome shotgun (WGS) entry which is preliminary data.</text>
</comment>
<sequence length="132" mass="13378">MIEGPPLVSAPTAWTGVVLGYVAVAAAAAVYAAGGPLRPSWVWAGVCVPLVAVVAAGAGVWSAYGRPGGPLRRLLGGLPVGVRSLVLGRDGRPGVATRAAAAGLAVLLGAARCWWPCRWWGTGRRPRARCSG</sequence>
<name>A0A941J3Z0_9ACTN</name>
<organism evidence="2 3">
    <name type="scientific">Streptomyces tuirus</name>
    <dbReference type="NCBI Taxonomy" id="68278"/>
    <lineage>
        <taxon>Bacteria</taxon>
        <taxon>Bacillati</taxon>
        <taxon>Actinomycetota</taxon>
        <taxon>Actinomycetes</taxon>
        <taxon>Kitasatosporales</taxon>
        <taxon>Streptomycetaceae</taxon>
        <taxon>Streptomyces</taxon>
    </lineage>
</organism>
<evidence type="ECO:0000313" key="3">
    <source>
        <dbReference type="Proteomes" id="UP000682308"/>
    </source>
</evidence>
<keyword evidence="3" id="KW-1185">Reference proteome</keyword>
<feature type="transmembrane region" description="Helical" evidence="1">
    <location>
        <begin position="12"/>
        <end position="34"/>
    </location>
</feature>
<feature type="transmembrane region" description="Helical" evidence="1">
    <location>
        <begin position="95"/>
        <end position="115"/>
    </location>
</feature>
<accession>A0A941J3Z0</accession>
<dbReference type="EMBL" id="JAGTPG010000002">
    <property type="protein sequence ID" value="MBR8643382.1"/>
    <property type="molecule type" value="Genomic_DNA"/>
</dbReference>
<protein>
    <recommendedName>
        <fullName evidence="4">Integral membrane protein</fullName>
    </recommendedName>
</protein>
<keyword evidence="1" id="KW-1133">Transmembrane helix</keyword>
<gene>
    <name evidence="2" type="ORF">KEF29_38605</name>
</gene>
<proteinExistence type="predicted"/>
<reference evidence="2 3" key="1">
    <citation type="submission" date="2021-04" db="EMBL/GenBank/DDBJ databases">
        <title>Characterization of the biosynthetic gene cluster of new lipopeptides with antitumor activity in the genome of the marine Streptomyces PHM034.</title>
        <authorList>
            <person name="Ceniceros A."/>
            <person name="Canedo L."/>
            <person name="Mendez C."/>
            <person name="Olano C."/>
            <person name="Schleissner C."/>
            <person name="Cuevas C."/>
            <person name="De La Calle F."/>
            <person name="Salas J.A."/>
        </authorList>
    </citation>
    <scope>NUCLEOTIDE SEQUENCE [LARGE SCALE GENOMIC DNA]</scope>
    <source>
        <strain evidence="2 3">PHM034</strain>
    </source>
</reference>
<feature type="transmembrane region" description="Helical" evidence="1">
    <location>
        <begin position="41"/>
        <end position="64"/>
    </location>
</feature>
<dbReference type="AlphaFoldDB" id="A0A941J3Z0"/>
<evidence type="ECO:0000313" key="2">
    <source>
        <dbReference type="EMBL" id="MBR8643382.1"/>
    </source>
</evidence>
<evidence type="ECO:0008006" key="4">
    <source>
        <dbReference type="Google" id="ProtNLM"/>
    </source>
</evidence>
<keyword evidence="1" id="KW-0472">Membrane</keyword>
<keyword evidence="1" id="KW-0812">Transmembrane</keyword>
<dbReference type="Proteomes" id="UP000682308">
    <property type="component" value="Unassembled WGS sequence"/>
</dbReference>